<sequence length="96" mass="10940">MTNPIETSTTTAPSSSLLNDQFIDMKFITKLTGLTDKWFYKLIQDGEFPKPIKLGRSSRWLKSEVEQWLQARIDESREGNSALDPKALARVAVHFP</sequence>
<evidence type="ECO:0000313" key="1">
    <source>
        <dbReference type="EMBL" id="MBO1915815.1"/>
    </source>
</evidence>
<dbReference type="AlphaFoldDB" id="A0A939NBM1"/>
<dbReference type="Proteomes" id="UP000664477">
    <property type="component" value="Unassembled WGS sequence"/>
</dbReference>
<proteinExistence type="predicted"/>
<dbReference type="EMBL" id="JAGETQ010000007">
    <property type="protein sequence ID" value="MBO1915815.1"/>
    <property type="molecule type" value="Genomic_DNA"/>
</dbReference>
<evidence type="ECO:0000313" key="2">
    <source>
        <dbReference type="Proteomes" id="UP000664477"/>
    </source>
</evidence>
<name>A0A939NBM1_PRORE</name>
<dbReference type="Pfam" id="PF05930">
    <property type="entry name" value="Phage_AlpA"/>
    <property type="match status" value="1"/>
</dbReference>
<dbReference type="Gene3D" id="1.10.238.160">
    <property type="match status" value="1"/>
</dbReference>
<protein>
    <submittedName>
        <fullName evidence="1">AlpA family transcriptional regulator</fullName>
    </submittedName>
</protein>
<comment type="caution">
    <text evidence="1">The sequence shown here is derived from an EMBL/GenBank/DDBJ whole genome shotgun (WGS) entry which is preliminary data.</text>
</comment>
<organism evidence="1 2">
    <name type="scientific">Providencia rettgeri</name>
    <dbReference type="NCBI Taxonomy" id="587"/>
    <lineage>
        <taxon>Bacteria</taxon>
        <taxon>Pseudomonadati</taxon>
        <taxon>Pseudomonadota</taxon>
        <taxon>Gammaproteobacteria</taxon>
        <taxon>Enterobacterales</taxon>
        <taxon>Morganellaceae</taxon>
        <taxon>Providencia</taxon>
    </lineage>
</organism>
<accession>A0A939NBM1</accession>
<reference evidence="1" key="1">
    <citation type="submission" date="2021-03" db="EMBL/GenBank/DDBJ databases">
        <title>Molecular epidemiology and mechanisms of colistin and carbapenem resistance in Enterobacteriaceae from clinical isolates, the environment and porcine samples in Pretoria, South Africa.</title>
        <authorList>
            <person name="Bogoshi D."/>
            <person name="Mbelle N.M."/>
            <person name="Naidoo V."/>
            <person name="Osei Sekyere J."/>
        </authorList>
    </citation>
    <scope>NUCLEOTIDE SEQUENCE</scope>
    <source>
        <strain evidence="1">C052</strain>
    </source>
</reference>
<dbReference type="InterPro" id="IPR010260">
    <property type="entry name" value="AlpA"/>
</dbReference>
<gene>
    <name evidence="1" type="ORF">J4727_02240</name>
</gene>